<evidence type="ECO:0000259" key="2">
    <source>
        <dbReference type="Pfam" id="PF17678"/>
    </source>
</evidence>
<dbReference type="STRING" id="599839.J4ICC7"/>
<dbReference type="GO" id="GO:0005634">
    <property type="term" value="C:nucleus"/>
    <property type="evidence" value="ECO:0007669"/>
    <property type="project" value="TreeGrafter"/>
</dbReference>
<dbReference type="PANTHER" id="PTHR12143:SF25">
    <property type="entry name" value="FAMILY PROTEIN, PUTATIVE (AFU_ORTHOLOGUE AFUA_1G10790)-RELATED"/>
    <property type="match status" value="1"/>
</dbReference>
<keyword evidence="4" id="KW-1185">Reference proteome</keyword>
<feature type="chain" id="PRO_5003779525" description="Glycosyl hydrolase family 92 N-terminal domain-containing protein" evidence="1">
    <location>
        <begin position="30"/>
        <end position="282"/>
    </location>
</feature>
<feature type="signal peptide" evidence="1">
    <location>
        <begin position="1"/>
        <end position="29"/>
    </location>
</feature>
<dbReference type="RefSeq" id="XP_012185464.1">
    <property type="nucleotide sequence ID" value="XM_012330074.1"/>
</dbReference>
<name>J4ICC7_9APHY</name>
<dbReference type="PANTHER" id="PTHR12143">
    <property type="entry name" value="PEPTIDE N-GLYCANASE PNGASE -RELATED"/>
    <property type="match status" value="1"/>
</dbReference>
<reference evidence="3 4" key="1">
    <citation type="journal article" date="2012" name="Appl. Environ. Microbiol.">
        <title>Short-read sequencing for genomic analysis of the brown rot fungus Fibroporia radiculosa.</title>
        <authorList>
            <person name="Tang J.D."/>
            <person name="Perkins A.D."/>
            <person name="Sonstegard T.S."/>
            <person name="Schroeder S.G."/>
            <person name="Burgess S.C."/>
            <person name="Diehl S.V."/>
        </authorList>
    </citation>
    <scope>NUCLEOTIDE SEQUENCE [LARGE SCALE GENOMIC DNA]</scope>
    <source>
        <strain evidence="3 4">TFFH 294</strain>
    </source>
</reference>
<dbReference type="AlphaFoldDB" id="J4ICC7"/>
<organism evidence="3 4">
    <name type="scientific">Fibroporia radiculosa</name>
    <dbReference type="NCBI Taxonomy" id="599839"/>
    <lineage>
        <taxon>Eukaryota</taxon>
        <taxon>Fungi</taxon>
        <taxon>Dikarya</taxon>
        <taxon>Basidiomycota</taxon>
        <taxon>Agaricomycotina</taxon>
        <taxon>Agaricomycetes</taxon>
        <taxon>Polyporales</taxon>
        <taxon>Fibroporiaceae</taxon>
        <taxon>Fibroporia</taxon>
    </lineage>
</organism>
<evidence type="ECO:0000313" key="4">
    <source>
        <dbReference type="Proteomes" id="UP000006352"/>
    </source>
</evidence>
<dbReference type="GO" id="GO:0005829">
    <property type="term" value="C:cytosol"/>
    <property type="evidence" value="ECO:0007669"/>
    <property type="project" value="TreeGrafter"/>
</dbReference>
<dbReference type="EMBL" id="HE797239">
    <property type="protein sequence ID" value="CCM06181.1"/>
    <property type="molecule type" value="Genomic_DNA"/>
</dbReference>
<dbReference type="InParanoid" id="J4ICC7"/>
<evidence type="ECO:0000313" key="3">
    <source>
        <dbReference type="EMBL" id="CCM06181.1"/>
    </source>
</evidence>
<dbReference type="GO" id="GO:0000224">
    <property type="term" value="F:peptide-N4-(N-acetyl-beta-glucosaminyl)asparagine amidase activity"/>
    <property type="evidence" value="ECO:0007669"/>
    <property type="project" value="TreeGrafter"/>
</dbReference>
<dbReference type="Pfam" id="PF17678">
    <property type="entry name" value="Glyco_hydro_92N"/>
    <property type="match status" value="1"/>
</dbReference>
<dbReference type="OrthoDB" id="449263at2759"/>
<gene>
    <name evidence="3" type="ORF">FIBRA_08423</name>
</gene>
<dbReference type="GO" id="GO:0030246">
    <property type="term" value="F:carbohydrate binding"/>
    <property type="evidence" value="ECO:0007669"/>
    <property type="project" value="InterPro"/>
</dbReference>
<accession>J4ICC7</accession>
<dbReference type="GO" id="GO:0006516">
    <property type="term" value="P:glycoprotein catabolic process"/>
    <property type="evidence" value="ECO:0007669"/>
    <property type="project" value="TreeGrafter"/>
</dbReference>
<dbReference type="HOGENOM" id="CLU_987073_0_0_1"/>
<dbReference type="InterPro" id="IPR050883">
    <property type="entry name" value="PNGase"/>
</dbReference>
<dbReference type="Gene3D" id="2.70.98.10">
    <property type="match status" value="1"/>
</dbReference>
<dbReference type="GeneID" id="24101081"/>
<proteinExistence type="predicted"/>
<dbReference type="InterPro" id="IPR041371">
    <property type="entry name" value="GH92_N"/>
</dbReference>
<evidence type="ECO:0000256" key="1">
    <source>
        <dbReference type="SAM" id="SignalP"/>
    </source>
</evidence>
<dbReference type="Proteomes" id="UP000006352">
    <property type="component" value="Unassembled WGS sequence"/>
</dbReference>
<sequence length="282" mass="30466">MRSPTSRLSLPLLVLSLSPYASLIRYVAATSPPFITDPASLVNLFIGTTNGGHVFPGATLPHGMAKPGMDTDSPGNQAGYDANPIYNATGFSQLHDQGTGGGVSLSNFKLWPFASCPDGDTFNACPTSVDSRKVLRNILPDGSPDDAAEPGYFASNLSTGIRVELTATRRTALHRQVSRRTPWYTFPPDTANPRILLDVTDDGQYSSTRPAMTLDPNTSRVIGSADFQASFGPGRYRVYTCVDFAGDGYELVRNPFYPLLSLTALEFRVLPWNTEPGCKTHP</sequence>
<protein>
    <recommendedName>
        <fullName evidence="2">Glycosyl hydrolase family 92 N-terminal domain-containing protein</fullName>
    </recommendedName>
</protein>
<keyword evidence="1" id="KW-0732">Signal</keyword>
<dbReference type="InterPro" id="IPR014718">
    <property type="entry name" value="GH-type_carb-bd"/>
</dbReference>
<feature type="domain" description="Glycosyl hydrolase family 92 N-terminal" evidence="2">
    <location>
        <begin position="41"/>
        <end position="245"/>
    </location>
</feature>